<dbReference type="AlphaFoldDB" id="A0A396ILN4"/>
<evidence type="ECO:0000313" key="2">
    <source>
        <dbReference type="Proteomes" id="UP000265566"/>
    </source>
</evidence>
<dbReference type="Gramene" id="rna14619">
    <property type="protein sequence ID" value="RHN66596.1"/>
    <property type="gene ID" value="gene14619"/>
</dbReference>
<sequence>MLTTFLIIQTKNVEARHCARYGRDCSIFESNPCGNSITLIYLE</sequence>
<reference evidence="2" key="1">
    <citation type="journal article" date="2018" name="Nat. Plants">
        <title>Whole-genome landscape of Medicago truncatula symbiotic genes.</title>
        <authorList>
            <person name="Pecrix Y."/>
            <person name="Staton S.E."/>
            <person name="Sallet E."/>
            <person name="Lelandais-Briere C."/>
            <person name="Moreau S."/>
            <person name="Carrere S."/>
            <person name="Blein T."/>
            <person name="Jardinaud M.F."/>
            <person name="Latrasse D."/>
            <person name="Zouine M."/>
            <person name="Zahm M."/>
            <person name="Kreplak J."/>
            <person name="Mayjonade B."/>
            <person name="Satge C."/>
            <person name="Perez M."/>
            <person name="Cauet S."/>
            <person name="Marande W."/>
            <person name="Chantry-Darmon C."/>
            <person name="Lopez-Roques C."/>
            <person name="Bouchez O."/>
            <person name="Berard A."/>
            <person name="Debelle F."/>
            <person name="Munos S."/>
            <person name="Bendahmane A."/>
            <person name="Berges H."/>
            <person name="Niebel A."/>
            <person name="Buitink J."/>
            <person name="Frugier F."/>
            <person name="Benhamed M."/>
            <person name="Crespi M."/>
            <person name="Gouzy J."/>
            <person name="Gamas P."/>
        </authorList>
    </citation>
    <scope>NUCLEOTIDE SEQUENCE [LARGE SCALE GENOMIC DNA]</scope>
    <source>
        <strain evidence="2">cv. Jemalong A17</strain>
    </source>
</reference>
<protein>
    <submittedName>
        <fullName evidence="1">Uncharacterized protein</fullName>
    </submittedName>
</protein>
<gene>
    <name evidence="1" type="ORF">MtrunA17_Chr3g0092921</name>
</gene>
<evidence type="ECO:0000313" key="1">
    <source>
        <dbReference type="EMBL" id="RHN66596.1"/>
    </source>
</evidence>
<accession>A0A396ILN4</accession>
<comment type="caution">
    <text evidence="1">The sequence shown here is derived from an EMBL/GenBank/DDBJ whole genome shotgun (WGS) entry which is preliminary data.</text>
</comment>
<organism evidence="1 2">
    <name type="scientific">Medicago truncatula</name>
    <name type="common">Barrel medic</name>
    <name type="synonym">Medicago tribuloides</name>
    <dbReference type="NCBI Taxonomy" id="3880"/>
    <lineage>
        <taxon>Eukaryota</taxon>
        <taxon>Viridiplantae</taxon>
        <taxon>Streptophyta</taxon>
        <taxon>Embryophyta</taxon>
        <taxon>Tracheophyta</taxon>
        <taxon>Spermatophyta</taxon>
        <taxon>Magnoliopsida</taxon>
        <taxon>eudicotyledons</taxon>
        <taxon>Gunneridae</taxon>
        <taxon>Pentapetalae</taxon>
        <taxon>rosids</taxon>
        <taxon>fabids</taxon>
        <taxon>Fabales</taxon>
        <taxon>Fabaceae</taxon>
        <taxon>Papilionoideae</taxon>
        <taxon>50 kb inversion clade</taxon>
        <taxon>NPAAA clade</taxon>
        <taxon>Hologalegina</taxon>
        <taxon>IRL clade</taxon>
        <taxon>Trifolieae</taxon>
        <taxon>Medicago</taxon>
    </lineage>
</organism>
<dbReference type="Proteomes" id="UP000265566">
    <property type="component" value="Chromosome 3"/>
</dbReference>
<proteinExistence type="predicted"/>
<dbReference type="EMBL" id="PSQE01000003">
    <property type="protein sequence ID" value="RHN66596.1"/>
    <property type="molecule type" value="Genomic_DNA"/>
</dbReference>
<name>A0A396ILN4_MEDTR</name>